<dbReference type="GO" id="GO:0009707">
    <property type="term" value="C:chloroplast outer membrane"/>
    <property type="evidence" value="ECO:0007669"/>
    <property type="project" value="UniProtKB-SubCell"/>
</dbReference>
<dbReference type="InterPro" id="IPR000184">
    <property type="entry name" value="Bac_surfAg_D15"/>
</dbReference>
<keyword evidence="6" id="KW-0472">Membrane</keyword>
<dbReference type="EMBL" id="JAKUCV010000564">
    <property type="protein sequence ID" value="KAJ4849545.1"/>
    <property type="molecule type" value="Genomic_DNA"/>
</dbReference>
<dbReference type="Pfam" id="PF01103">
    <property type="entry name" value="Omp85"/>
    <property type="match status" value="1"/>
</dbReference>
<evidence type="ECO:0000313" key="9">
    <source>
        <dbReference type="EMBL" id="KAJ4849545.1"/>
    </source>
</evidence>
<dbReference type="PANTHER" id="PTHR12815:SF18">
    <property type="entry name" value="SORTING AND ASSEMBLY MACHINERY COMPONENT 50 HOMOLOG"/>
    <property type="match status" value="1"/>
</dbReference>
<keyword evidence="3" id="KW-1134">Transmembrane beta strand</keyword>
<reference evidence="9" key="1">
    <citation type="submission" date="2022-02" db="EMBL/GenBank/DDBJ databases">
        <authorList>
            <person name="Henning P.M."/>
            <person name="McCubbin A.G."/>
            <person name="Shore J.S."/>
        </authorList>
    </citation>
    <scope>NUCLEOTIDE SEQUENCE</scope>
    <source>
        <strain evidence="9">F60SS</strain>
        <tissue evidence="9">Leaves</tissue>
    </source>
</reference>
<protein>
    <recommendedName>
        <fullName evidence="8">Bacterial surface antigen (D15) domain-containing protein</fullName>
    </recommendedName>
</protein>
<comment type="subcellular location">
    <subcellularLocation>
        <location evidence="1">Mitochondrion outer membrane</location>
        <topology evidence="1">Multi-pass membrane protein</topology>
    </subcellularLocation>
    <subcellularLocation>
        <location evidence="7">Plastid</location>
        <location evidence="7">Chloroplast outer membrane</location>
    </subcellularLocation>
</comment>
<organism evidence="9 10">
    <name type="scientific">Turnera subulata</name>
    <dbReference type="NCBI Taxonomy" id="218843"/>
    <lineage>
        <taxon>Eukaryota</taxon>
        <taxon>Viridiplantae</taxon>
        <taxon>Streptophyta</taxon>
        <taxon>Embryophyta</taxon>
        <taxon>Tracheophyta</taxon>
        <taxon>Spermatophyta</taxon>
        <taxon>Magnoliopsida</taxon>
        <taxon>eudicotyledons</taxon>
        <taxon>Gunneridae</taxon>
        <taxon>Pentapetalae</taxon>
        <taxon>rosids</taxon>
        <taxon>fabids</taxon>
        <taxon>Malpighiales</taxon>
        <taxon>Passifloraceae</taxon>
        <taxon>Turnera</taxon>
    </lineage>
</organism>
<comment type="caution">
    <text evidence="9">The sequence shown here is derived from an EMBL/GenBank/DDBJ whole genome shotgun (WGS) entry which is preliminary data.</text>
</comment>
<dbReference type="Proteomes" id="UP001141552">
    <property type="component" value="Unassembled WGS sequence"/>
</dbReference>
<evidence type="ECO:0000256" key="6">
    <source>
        <dbReference type="ARBA" id="ARBA00023136"/>
    </source>
</evidence>
<dbReference type="InterPro" id="IPR039910">
    <property type="entry name" value="D15-like"/>
</dbReference>
<evidence type="ECO:0000256" key="5">
    <source>
        <dbReference type="ARBA" id="ARBA00022805"/>
    </source>
</evidence>
<proteinExistence type="inferred from homology"/>
<reference evidence="9" key="2">
    <citation type="journal article" date="2023" name="Plants (Basel)">
        <title>Annotation of the Turnera subulata (Passifloraceae) Draft Genome Reveals the S-Locus Evolved after the Divergence of Turneroideae from Passifloroideae in a Stepwise Manner.</title>
        <authorList>
            <person name="Henning P.M."/>
            <person name="Roalson E.H."/>
            <person name="Mir W."/>
            <person name="McCubbin A.G."/>
            <person name="Shore J.S."/>
        </authorList>
    </citation>
    <scope>NUCLEOTIDE SEQUENCE</scope>
    <source>
        <strain evidence="9">F60SS</strain>
    </source>
</reference>
<gene>
    <name evidence="9" type="ORF">Tsubulata_042057</name>
</gene>
<feature type="domain" description="Bacterial surface antigen (D15)" evidence="8">
    <location>
        <begin position="173"/>
        <end position="420"/>
    </location>
</feature>
<comment type="similarity">
    <text evidence="2">Belongs to the SAM50/omp85 family.</text>
</comment>
<dbReference type="OrthoDB" id="1724197at2759"/>
<dbReference type="Gene3D" id="2.40.160.50">
    <property type="entry name" value="membrane protein fhac: a member of the omp85/tpsb transporter family"/>
    <property type="match status" value="1"/>
</dbReference>
<keyword evidence="5" id="KW-1002">Plastid outer membrane</keyword>
<name>A0A9Q0GID2_9ROSI</name>
<sequence length="423" mass="46450">MEGEAAHEHEKVPLRVRDVIIIGNTTATKTKESVIETSTAPLKQVSSYQELMEALQRVKLGLQALGIFDELRITLDSAGPPELLPDTADVIVEVLETGGGGGPVSGESALLTAAEAKTPNDKYLVKILGFRVSSVAFDLPLEWPDLSSFKKGEFSVSHNLFTRRNHDLVYKLGWRTGQNALSSIVHTWKFDSRNRPLRPTRGWIVVSTTEIGGLAPHSSQFLRQTNGLQVSVPLGFHRSSLNLGICSGVVFPWGPGFSNMQSPLSERFFLRSNLSPFCTSRGPIALWGFDTGSQLGPSELQRQVKNNQSDEHADSGRDYLGGDLAVSAFADLSFDFPSKWCREKGIHGHIFGSAGNVHKLTENAYRNFSFGKFLESLLSFAGVGIVIPTNWFRMELSYCYGLKKFDNDSGRKSGFRVGFSTAS</sequence>
<evidence type="ECO:0000256" key="4">
    <source>
        <dbReference type="ARBA" id="ARBA00022692"/>
    </source>
</evidence>
<evidence type="ECO:0000256" key="3">
    <source>
        <dbReference type="ARBA" id="ARBA00022452"/>
    </source>
</evidence>
<evidence type="ECO:0000256" key="7">
    <source>
        <dbReference type="ARBA" id="ARBA00024013"/>
    </source>
</evidence>
<accession>A0A9Q0GID2</accession>
<keyword evidence="4" id="KW-0812">Transmembrane</keyword>
<evidence type="ECO:0000313" key="10">
    <source>
        <dbReference type="Proteomes" id="UP001141552"/>
    </source>
</evidence>
<dbReference type="GO" id="GO:0005741">
    <property type="term" value="C:mitochondrial outer membrane"/>
    <property type="evidence" value="ECO:0007669"/>
    <property type="project" value="UniProtKB-SubCell"/>
</dbReference>
<dbReference type="AlphaFoldDB" id="A0A9Q0GID2"/>
<keyword evidence="10" id="KW-1185">Reference proteome</keyword>
<evidence type="ECO:0000259" key="8">
    <source>
        <dbReference type="Pfam" id="PF01103"/>
    </source>
</evidence>
<evidence type="ECO:0000256" key="2">
    <source>
        <dbReference type="ARBA" id="ARBA00010913"/>
    </source>
</evidence>
<keyword evidence="5" id="KW-0934">Plastid</keyword>
<dbReference type="PANTHER" id="PTHR12815">
    <property type="entry name" value="SORTING AND ASSEMBLY MACHINERY SAMM50 PROTEIN FAMILY MEMBER"/>
    <property type="match status" value="1"/>
</dbReference>
<evidence type="ECO:0000256" key="1">
    <source>
        <dbReference type="ARBA" id="ARBA00004374"/>
    </source>
</evidence>